<dbReference type="Pfam" id="PF00583">
    <property type="entry name" value="Acetyltransf_1"/>
    <property type="match status" value="1"/>
</dbReference>
<accession>B9BYP9</accession>
<dbReference type="CDD" id="cd04301">
    <property type="entry name" value="NAT_SF"/>
    <property type="match status" value="1"/>
</dbReference>
<dbReference type="EMBL" id="ACFC01000018">
    <property type="protein sequence ID" value="EEE04120.1"/>
    <property type="molecule type" value="Genomic_DNA"/>
</dbReference>
<comment type="caution">
    <text evidence="2">The sequence shown here is derived from an EMBL/GenBank/DDBJ whole genome shotgun (WGS) entry which is preliminary data.</text>
</comment>
<evidence type="ECO:0000259" key="1">
    <source>
        <dbReference type="PROSITE" id="PS51186"/>
    </source>
</evidence>
<reference evidence="2 3" key="1">
    <citation type="journal article" date="2012" name="J. Bacteriol.">
        <title>Draft Genome Sequence Determination for Cystic Fibrosis and Chronic Granulomatous Disease Burkholderia multivorans Isolates.</title>
        <authorList>
            <person name="Varga J.J."/>
            <person name="Losada L."/>
            <person name="Zelazny A.M."/>
            <person name="Brinkac L."/>
            <person name="Harkins D."/>
            <person name="Radune D."/>
            <person name="Hostetler J."/>
            <person name="Sampaio E.P."/>
            <person name="Ronning C.M."/>
            <person name="Nierman W.C."/>
            <person name="Greenberg D.E."/>
            <person name="Holland S.M."/>
            <person name="Goldberg J.B."/>
        </authorList>
    </citation>
    <scope>NUCLEOTIDE SEQUENCE [LARGE SCALE GENOMIC DNA]</scope>
    <source>
        <strain evidence="2 3">CGD2</strain>
    </source>
</reference>
<proteinExistence type="predicted"/>
<dbReference type="AlphaFoldDB" id="B9BYP9"/>
<sequence length="302" mass="33976">MIDITIRHGDAHDVDAIRTISAQPAVCKNTPQHPFPSFEKWQQRLERIREQGVSLVAEVDGAVVGYLAPHTEPNPRRRHAAGLGMMVDAAHHGRGIGSRLLAAAIDLAENWLNVTRIELTVFVDKPSGDRALRKARFSHRRQTPDYALRDGAYASVYRMARLGSRPWSRASRASYSFENSFVFKRAPASYRRAICRPSRQARDASSRHRLFNGTRFDENRYPESDCRLPVRRVGCGVCHRRAAGRRRGEFVVAAYPSAARHRVAAGRRRRRLRAREAYRQAAAAVLGRGVVPVVQPGEVDDL</sequence>
<feature type="domain" description="N-acetyltransferase" evidence="1">
    <location>
        <begin position="4"/>
        <end position="164"/>
    </location>
</feature>
<gene>
    <name evidence="2" type="ORF">BURMUCGD2_3606</name>
</gene>
<dbReference type="PROSITE" id="PS51186">
    <property type="entry name" value="GNAT"/>
    <property type="match status" value="1"/>
</dbReference>
<name>B9BYP9_9BURK</name>
<organism evidence="2 3">
    <name type="scientific">Burkholderia multivorans CGD2</name>
    <dbReference type="NCBI Taxonomy" id="513052"/>
    <lineage>
        <taxon>Bacteria</taxon>
        <taxon>Pseudomonadati</taxon>
        <taxon>Pseudomonadota</taxon>
        <taxon>Betaproteobacteria</taxon>
        <taxon>Burkholderiales</taxon>
        <taxon>Burkholderiaceae</taxon>
        <taxon>Burkholderia</taxon>
        <taxon>Burkholderia cepacia complex</taxon>
    </lineage>
</organism>
<protein>
    <submittedName>
        <fullName evidence="2">Acetyltransferase, gnat family</fullName>
    </submittedName>
</protein>
<keyword evidence="2" id="KW-0808">Transferase</keyword>
<dbReference type="GO" id="GO:0016747">
    <property type="term" value="F:acyltransferase activity, transferring groups other than amino-acyl groups"/>
    <property type="evidence" value="ECO:0007669"/>
    <property type="project" value="InterPro"/>
</dbReference>
<dbReference type="SUPFAM" id="SSF55729">
    <property type="entry name" value="Acyl-CoA N-acyltransferases (Nat)"/>
    <property type="match status" value="1"/>
</dbReference>
<dbReference type="InterPro" id="IPR000182">
    <property type="entry name" value="GNAT_dom"/>
</dbReference>
<evidence type="ECO:0000313" key="3">
    <source>
        <dbReference type="Proteomes" id="UP000004535"/>
    </source>
</evidence>
<dbReference type="Proteomes" id="UP000004535">
    <property type="component" value="Unassembled WGS sequence"/>
</dbReference>
<dbReference type="Gene3D" id="3.40.630.30">
    <property type="match status" value="1"/>
</dbReference>
<evidence type="ECO:0000313" key="2">
    <source>
        <dbReference type="EMBL" id="EEE04120.1"/>
    </source>
</evidence>
<dbReference type="InterPro" id="IPR016181">
    <property type="entry name" value="Acyl_CoA_acyltransferase"/>
</dbReference>